<protein>
    <recommendedName>
        <fullName evidence="4">Histidine kinase domain-containing protein</fullName>
    </recommendedName>
</protein>
<dbReference type="AlphaFoldDB" id="A0AAP2DAY3"/>
<dbReference type="PRINTS" id="PR00344">
    <property type="entry name" value="BCTRLSENSOR"/>
</dbReference>
<dbReference type="InterPro" id="IPR004358">
    <property type="entry name" value="Sig_transdc_His_kin-like_C"/>
</dbReference>
<feature type="domain" description="Histidine kinase" evidence="4">
    <location>
        <begin position="86"/>
        <end position="125"/>
    </location>
</feature>
<evidence type="ECO:0000313" key="5">
    <source>
        <dbReference type="EMBL" id="MBT1685962.1"/>
    </source>
</evidence>
<keyword evidence="6" id="KW-1185">Reference proteome</keyword>
<evidence type="ECO:0000259" key="4">
    <source>
        <dbReference type="PROSITE" id="PS50109"/>
    </source>
</evidence>
<dbReference type="InterPro" id="IPR027417">
    <property type="entry name" value="P-loop_NTPase"/>
</dbReference>
<dbReference type="EMBL" id="JAHESC010000005">
    <property type="protein sequence ID" value="MBT1685962.1"/>
    <property type="molecule type" value="Genomic_DNA"/>
</dbReference>
<dbReference type="PANTHER" id="PTHR45569:SF1">
    <property type="entry name" value="SENSOR PROTEIN KDPD"/>
    <property type="match status" value="1"/>
</dbReference>
<dbReference type="PROSITE" id="PS50109">
    <property type="entry name" value="HIS_KIN"/>
    <property type="match status" value="1"/>
</dbReference>
<evidence type="ECO:0000313" key="6">
    <source>
        <dbReference type="Proteomes" id="UP001319180"/>
    </source>
</evidence>
<dbReference type="InterPro" id="IPR036890">
    <property type="entry name" value="HATPase_C_sf"/>
</dbReference>
<dbReference type="GO" id="GO:0005886">
    <property type="term" value="C:plasma membrane"/>
    <property type="evidence" value="ECO:0007669"/>
    <property type="project" value="TreeGrafter"/>
</dbReference>
<dbReference type="InterPro" id="IPR052023">
    <property type="entry name" value="Histidine_kinase_KdpD"/>
</dbReference>
<dbReference type="Proteomes" id="UP001319180">
    <property type="component" value="Unassembled WGS sequence"/>
</dbReference>
<evidence type="ECO:0000256" key="3">
    <source>
        <dbReference type="ARBA" id="ARBA00023012"/>
    </source>
</evidence>
<gene>
    <name evidence="5" type="ORF">KK078_05315</name>
</gene>
<evidence type="ECO:0000256" key="2">
    <source>
        <dbReference type="ARBA" id="ARBA00022777"/>
    </source>
</evidence>
<proteinExistence type="predicted"/>
<dbReference type="GO" id="GO:0000155">
    <property type="term" value="F:phosphorelay sensor kinase activity"/>
    <property type="evidence" value="ECO:0007669"/>
    <property type="project" value="InterPro"/>
</dbReference>
<sequence>MIPADSFMREKEESVQHFLNLIRKSRRGKFKVYIGMSAGVGKTYRMLQEAHGLVRNGVDVQIGYIETHNRRETHALTDGLPGTPTGTGLGLAISKEFIEAQGGGVQVESEPGKGSTFSFHLPVAG</sequence>
<dbReference type="InterPro" id="IPR003852">
    <property type="entry name" value="Sig_transdc_His_kinase_KdpD_N"/>
</dbReference>
<dbReference type="Pfam" id="PF02702">
    <property type="entry name" value="KdpD"/>
    <property type="match status" value="1"/>
</dbReference>
<name>A0AAP2DAY3_9BACT</name>
<dbReference type="Gene3D" id="3.40.50.300">
    <property type="entry name" value="P-loop containing nucleotide triphosphate hydrolases"/>
    <property type="match status" value="1"/>
</dbReference>
<comment type="caution">
    <text evidence="5">The sequence shown here is derived from an EMBL/GenBank/DDBJ whole genome shotgun (WGS) entry which is preliminary data.</text>
</comment>
<reference evidence="5 6" key="1">
    <citation type="submission" date="2021-05" db="EMBL/GenBank/DDBJ databases">
        <title>A Polyphasic approach of four new species of the genus Ohtaekwangia: Ohtaekwangia histidinii sp. nov., Ohtaekwangia cretensis sp. nov., Ohtaekwangia indiensis sp. nov., Ohtaekwangia reichenbachii sp. nov. from diverse environment.</title>
        <authorList>
            <person name="Octaviana S."/>
        </authorList>
    </citation>
    <scope>NUCLEOTIDE SEQUENCE [LARGE SCALE GENOMIC DNA]</scope>
    <source>
        <strain evidence="5 6">PWU37</strain>
    </source>
</reference>
<evidence type="ECO:0000256" key="1">
    <source>
        <dbReference type="ARBA" id="ARBA00022679"/>
    </source>
</evidence>
<keyword evidence="3" id="KW-0902">Two-component regulatory system</keyword>
<accession>A0AAP2DAY3</accession>
<keyword evidence="2" id="KW-0418">Kinase</keyword>
<keyword evidence="1" id="KW-0808">Transferase</keyword>
<dbReference type="SUPFAM" id="SSF55874">
    <property type="entry name" value="ATPase domain of HSP90 chaperone/DNA topoisomerase II/histidine kinase"/>
    <property type="match status" value="1"/>
</dbReference>
<organism evidence="5 6">
    <name type="scientific">Dawidia soli</name>
    <dbReference type="NCBI Taxonomy" id="2782352"/>
    <lineage>
        <taxon>Bacteria</taxon>
        <taxon>Pseudomonadati</taxon>
        <taxon>Bacteroidota</taxon>
        <taxon>Cytophagia</taxon>
        <taxon>Cytophagales</taxon>
        <taxon>Chryseotaleaceae</taxon>
        <taxon>Dawidia</taxon>
    </lineage>
</organism>
<dbReference type="InterPro" id="IPR005467">
    <property type="entry name" value="His_kinase_dom"/>
</dbReference>
<dbReference type="PANTHER" id="PTHR45569">
    <property type="entry name" value="SENSOR PROTEIN KDPD"/>
    <property type="match status" value="1"/>
</dbReference>